<keyword evidence="5" id="KW-0862">Zinc</keyword>
<reference evidence="9 10" key="1">
    <citation type="journal article" date="2013" name="BMC Genomics">
        <title>The miniature genome of a carnivorous plant Genlisea aurea contains a low number of genes and short non-coding sequences.</title>
        <authorList>
            <person name="Leushkin E.V."/>
            <person name="Sutormin R.A."/>
            <person name="Nabieva E.R."/>
            <person name="Penin A.A."/>
            <person name="Kondrashov A.S."/>
            <person name="Logacheva M.D."/>
        </authorList>
    </citation>
    <scope>NUCLEOTIDE SEQUENCE [LARGE SCALE GENOMIC DNA]</scope>
</reference>
<dbReference type="PANTHER" id="PTHR13278">
    <property type="entry name" value="ZINC FINGER PROTEIN 830"/>
    <property type="match status" value="1"/>
</dbReference>
<proteinExistence type="predicted"/>
<dbReference type="AlphaFoldDB" id="S8EK23"/>
<dbReference type="InterPro" id="IPR040050">
    <property type="entry name" value="ZNF830-like"/>
</dbReference>
<evidence type="ECO:0000313" key="10">
    <source>
        <dbReference type="Proteomes" id="UP000015453"/>
    </source>
</evidence>
<evidence type="ECO:0000256" key="4">
    <source>
        <dbReference type="ARBA" id="ARBA00022771"/>
    </source>
</evidence>
<protein>
    <recommendedName>
        <fullName evidence="8">ZNF380 coiled-coil domain-containing protein</fullName>
    </recommendedName>
</protein>
<feature type="non-terminal residue" evidence="9">
    <location>
        <position position="137"/>
    </location>
</feature>
<sequence>ERDSTKLGAQVPTSKDSEFQSFEDPIQVSKPVGGVGATKNAKDALPTGFFDNKDADLRARGIVPVKPDVKDEYKEFEKLIKDDLQEIDNRMEEEEFDAAETIEEEETVEQRSYKERVEMLRRKKLELRASKSSSTPE</sequence>
<comment type="subcellular location">
    <subcellularLocation>
        <location evidence="1">Nucleus speckle</location>
    </subcellularLocation>
</comment>
<organism evidence="9 10">
    <name type="scientific">Genlisea aurea</name>
    <dbReference type="NCBI Taxonomy" id="192259"/>
    <lineage>
        <taxon>Eukaryota</taxon>
        <taxon>Viridiplantae</taxon>
        <taxon>Streptophyta</taxon>
        <taxon>Embryophyta</taxon>
        <taxon>Tracheophyta</taxon>
        <taxon>Spermatophyta</taxon>
        <taxon>Magnoliopsida</taxon>
        <taxon>eudicotyledons</taxon>
        <taxon>Gunneridae</taxon>
        <taxon>Pentapetalae</taxon>
        <taxon>asterids</taxon>
        <taxon>lamiids</taxon>
        <taxon>Lamiales</taxon>
        <taxon>Lentibulariaceae</taxon>
        <taxon>Genlisea</taxon>
    </lineage>
</organism>
<feature type="domain" description="ZNF380 coiled-coil" evidence="8">
    <location>
        <begin position="45"/>
        <end position="124"/>
    </location>
</feature>
<dbReference type="GO" id="GO:0008270">
    <property type="term" value="F:zinc ion binding"/>
    <property type="evidence" value="ECO:0007669"/>
    <property type="project" value="UniProtKB-KW"/>
</dbReference>
<keyword evidence="3" id="KW-0479">Metal-binding</keyword>
<dbReference type="PANTHER" id="PTHR13278:SF0">
    <property type="entry name" value="ZINC FINGER PROTEIN 830"/>
    <property type="match status" value="1"/>
</dbReference>
<comment type="caution">
    <text evidence="9">The sequence shown here is derived from an EMBL/GenBank/DDBJ whole genome shotgun (WGS) entry which is preliminary data.</text>
</comment>
<evidence type="ECO:0000256" key="7">
    <source>
        <dbReference type="SAM" id="MobiDB-lite"/>
    </source>
</evidence>
<accession>S8EK23</accession>
<evidence type="ECO:0000256" key="6">
    <source>
        <dbReference type="ARBA" id="ARBA00023242"/>
    </source>
</evidence>
<evidence type="ECO:0000256" key="5">
    <source>
        <dbReference type="ARBA" id="ARBA00022833"/>
    </source>
</evidence>
<evidence type="ECO:0000313" key="9">
    <source>
        <dbReference type="EMBL" id="EPS72927.1"/>
    </source>
</evidence>
<dbReference type="GO" id="GO:0003676">
    <property type="term" value="F:nucleic acid binding"/>
    <property type="evidence" value="ECO:0007669"/>
    <property type="project" value="InterPro"/>
</dbReference>
<dbReference type="GO" id="GO:0005681">
    <property type="term" value="C:spliceosomal complex"/>
    <property type="evidence" value="ECO:0007669"/>
    <property type="project" value="InterPro"/>
</dbReference>
<dbReference type="GO" id="GO:0033314">
    <property type="term" value="P:mitotic DNA replication checkpoint signaling"/>
    <property type="evidence" value="ECO:0007669"/>
    <property type="project" value="TreeGrafter"/>
</dbReference>
<dbReference type="InterPro" id="IPR059039">
    <property type="entry name" value="ZNF380_CC"/>
</dbReference>
<name>S8EK23_9LAMI</name>
<evidence type="ECO:0000259" key="8">
    <source>
        <dbReference type="Pfam" id="PF23406"/>
    </source>
</evidence>
<evidence type="ECO:0000256" key="3">
    <source>
        <dbReference type="ARBA" id="ARBA00022723"/>
    </source>
</evidence>
<keyword evidence="6" id="KW-0539">Nucleus</keyword>
<dbReference type="EMBL" id="AUSU01000641">
    <property type="protein sequence ID" value="EPS72927.1"/>
    <property type="molecule type" value="Genomic_DNA"/>
</dbReference>
<dbReference type="GO" id="GO:0033260">
    <property type="term" value="P:nuclear DNA replication"/>
    <property type="evidence" value="ECO:0007669"/>
    <property type="project" value="TreeGrafter"/>
</dbReference>
<keyword evidence="4" id="KW-0863">Zinc-finger</keyword>
<gene>
    <name evidence="9" type="ORF">M569_01832</name>
</gene>
<evidence type="ECO:0000256" key="1">
    <source>
        <dbReference type="ARBA" id="ARBA00004324"/>
    </source>
</evidence>
<keyword evidence="2" id="KW-0217">Developmental protein</keyword>
<keyword evidence="10" id="KW-1185">Reference proteome</keyword>
<evidence type="ECO:0000256" key="2">
    <source>
        <dbReference type="ARBA" id="ARBA00022473"/>
    </source>
</evidence>
<dbReference type="Pfam" id="PF23406">
    <property type="entry name" value="ZNF380_CC"/>
    <property type="match status" value="1"/>
</dbReference>
<dbReference type="Proteomes" id="UP000015453">
    <property type="component" value="Unassembled WGS sequence"/>
</dbReference>
<feature type="region of interest" description="Disordered" evidence="7">
    <location>
        <begin position="1"/>
        <end position="20"/>
    </location>
</feature>
<dbReference type="GO" id="GO:0044773">
    <property type="term" value="P:mitotic DNA damage checkpoint signaling"/>
    <property type="evidence" value="ECO:0007669"/>
    <property type="project" value="TreeGrafter"/>
</dbReference>
<feature type="non-terminal residue" evidence="9">
    <location>
        <position position="1"/>
    </location>
</feature>
<dbReference type="OrthoDB" id="77607at2759"/>